<protein>
    <submittedName>
        <fullName evidence="2">Uncharacterized protein</fullName>
    </submittedName>
</protein>
<organism evidence="2 3">
    <name type="scientific">Aspergillus parasiticus</name>
    <dbReference type="NCBI Taxonomy" id="5067"/>
    <lineage>
        <taxon>Eukaryota</taxon>
        <taxon>Fungi</taxon>
        <taxon>Dikarya</taxon>
        <taxon>Ascomycota</taxon>
        <taxon>Pezizomycotina</taxon>
        <taxon>Eurotiomycetes</taxon>
        <taxon>Eurotiomycetidae</taxon>
        <taxon>Eurotiales</taxon>
        <taxon>Aspergillaceae</taxon>
        <taxon>Aspergillus</taxon>
        <taxon>Aspergillus subgen. Circumdati</taxon>
    </lineage>
</organism>
<keyword evidence="1" id="KW-1133">Transmembrane helix</keyword>
<dbReference type="VEuPathDB" id="FungiDB:BDV34DRAFT_195685"/>
<gene>
    <name evidence="2" type="ORF">BDV34DRAFT_195685</name>
</gene>
<evidence type="ECO:0000313" key="2">
    <source>
        <dbReference type="EMBL" id="KAB8205304.1"/>
    </source>
</evidence>
<evidence type="ECO:0000256" key="1">
    <source>
        <dbReference type="SAM" id="Phobius"/>
    </source>
</evidence>
<keyword evidence="3" id="KW-1185">Reference proteome</keyword>
<sequence length="71" mass="8705">MPPTQWRLPSRSTLRIRRYGDRKGIPRRSRRRSYLSSSWLCGTAAWFVYLVRYSFPRVRGERRRNQMMQRG</sequence>
<dbReference type="AlphaFoldDB" id="A0A5N6DJQ2"/>
<feature type="transmembrane region" description="Helical" evidence="1">
    <location>
        <begin position="34"/>
        <end position="55"/>
    </location>
</feature>
<accession>A0A5N6DJQ2</accession>
<keyword evidence="1" id="KW-0472">Membrane</keyword>
<reference evidence="2 3" key="1">
    <citation type="submission" date="2019-04" db="EMBL/GenBank/DDBJ databases">
        <title>Fungal friends and foes A comparative genomics study of 23 Aspergillus species from section Flavi.</title>
        <authorList>
            <consortium name="DOE Joint Genome Institute"/>
            <person name="Kjaerbolling I."/>
            <person name="Vesth T.C."/>
            <person name="Frisvad J.C."/>
            <person name="Nybo J.L."/>
            <person name="Theobald S."/>
            <person name="Kildgaard S."/>
            <person name="Petersen T.I."/>
            <person name="Kuo A."/>
            <person name="Sato A."/>
            <person name="Lyhne E.K."/>
            <person name="Kogle M.E."/>
            <person name="Wiebenga A."/>
            <person name="Kun R.S."/>
            <person name="Lubbers R.J."/>
            <person name="Makela M.R."/>
            <person name="Barry K."/>
            <person name="Chovatia M."/>
            <person name="Clum A."/>
            <person name="Daum C."/>
            <person name="Haridas S."/>
            <person name="He G."/>
            <person name="LaButti K."/>
            <person name="Lipzen A."/>
            <person name="Mondo S."/>
            <person name="Pangilinan J."/>
            <person name="Riley R."/>
            <person name="Salamov A."/>
            <person name="Simmons B.A."/>
            <person name="Magnuson J.K."/>
            <person name="Henrissat B."/>
            <person name="Mortensen U.H."/>
            <person name="Larsen T.O."/>
            <person name="De vries R.P."/>
            <person name="Grigoriev I.V."/>
            <person name="Machida M."/>
            <person name="Baker S.E."/>
            <person name="Andersen M.R."/>
        </authorList>
    </citation>
    <scope>NUCLEOTIDE SEQUENCE [LARGE SCALE GENOMIC DNA]</scope>
    <source>
        <strain evidence="2 3">CBS 117618</strain>
    </source>
</reference>
<dbReference type="EMBL" id="ML734971">
    <property type="protein sequence ID" value="KAB8205304.1"/>
    <property type="molecule type" value="Genomic_DNA"/>
</dbReference>
<keyword evidence="1" id="KW-0812">Transmembrane</keyword>
<evidence type="ECO:0000313" key="3">
    <source>
        <dbReference type="Proteomes" id="UP000326532"/>
    </source>
</evidence>
<proteinExistence type="predicted"/>
<name>A0A5N6DJQ2_ASPPA</name>
<dbReference type="Proteomes" id="UP000326532">
    <property type="component" value="Unassembled WGS sequence"/>
</dbReference>